<dbReference type="PROSITE" id="PS51084">
    <property type="entry name" value="HIT_2"/>
    <property type="match status" value="1"/>
</dbReference>
<reference evidence="7" key="1">
    <citation type="journal article" date="2020" name="Appl. Environ. Microbiol.">
        <title>Diazotrophic Anaeromyxobacter Isolates from Soils.</title>
        <authorList>
            <person name="Masuda Y."/>
            <person name="Yamanaka H."/>
            <person name="Xu Z.X."/>
            <person name="Shiratori Y."/>
            <person name="Aono T."/>
            <person name="Amachi S."/>
            <person name="Senoo K."/>
            <person name="Itoh H."/>
        </authorList>
    </citation>
    <scope>NUCLEOTIDE SEQUENCE [LARGE SCALE GENOMIC DNA]</scope>
    <source>
        <strain evidence="7">R267</strain>
    </source>
</reference>
<proteinExistence type="predicted"/>
<feature type="binding site" evidence="3">
    <location>
        <position position="75"/>
    </location>
    <ligand>
        <name>substrate</name>
    </ligand>
</feature>
<sequence>MLNRYPYNSGHLMVIPRAHVADLDLLGAEELHDLHEELRLASRVLRATYQPEGLNIGMNLGRVAGAGIADHLHYHLVPRWNGDTNFMPVLADTRVMIEHLDGAWQRLRAGFERA</sequence>
<dbReference type="SUPFAM" id="SSF54197">
    <property type="entry name" value="HIT-like"/>
    <property type="match status" value="1"/>
</dbReference>
<dbReference type="InterPro" id="IPR011146">
    <property type="entry name" value="HIT-like"/>
</dbReference>
<dbReference type="CDD" id="cd01275">
    <property type="entry name" value="FHIT"/>
    <property type="match status" value="1"/>
</dbReference>
<dbReference type="Proteomes" id="UP000503640">
    <property type="component" value="Unassembled WGS sequence"/>
</dbReference>
<evidence type="ECO:0000313" key="7">
    <source>
        <dbReference type="Proteomes" id="UP000503640"/>
    </source>
</evidence>
<dbReference type="GO" id="GO:0003824">
    <property type="term" value="F:catalytic activity"/>
    <property type="evidence" value="ECO:0007669"/>
    <property type="project" value="InterPro"/>
</dbReference>
<evidence type="ECO:0000256" key="3">
    <source>
        <dbReference type="PIRSR" id="PIRSR639383-2"/>
    </source>
</evidence>
<accession>A0A7I9VLB3</accession>
<protein>
    <recommendedName>
        <fullName evidence="5">HIT domain-containing protein</fullName>
    </recommendedName>
</protein>
<dbReference type="PANTHER" id="PTHR42997:SF1">
    <property type="entry name" value="AP-4-A PHOSPHORYLASE"/>
    <property type="match status" value="1"/>
</dbReference>
<feature type="domain" description="HIT" evidence="5">
    <location>
        <begin position="1"/>
        <end position="86"/>
    </location>
</feature>
<evidence type="ECO:0000313" key="6">
    <source>
        <dbReference type="EMBL" id="GEJ57202.1"/>
    </source>
</evidence>
<feature type="binding site" evidence="3">
    <location>
        <position position="3"/>
    </location>
    <ligand>
        <name>substrate</name>
    </ligand>
</feature>
<evidence type="ECO:0000256" key="4">
    <source>
        <dbReference type="PROSITE-ProRule" id="PRU00464"/>
    </source>
</evidence>
<organism evidence="6 7">
    <name type="scientific">Anaeromyxobacter diazotrophicus</name>
    <dbReference type="NCBI Taxonomy" id="2590199"/>
    <lineage>
        <taxon>Bacteria</taxon>
        <taxon>Pseudomonadati</taxon>
        <taxon>Myxococcota</taxon>
        <taxon>Myxococcia</taxon>
        <taxon>Myxococcales</taxon>
        <taxon>Cystobacterineae</taxon>
        <taxon>Anaeromyxobacteraceae</taxon>
        <taxon>Anaeromyxobacter</taxon>
    </lineage>
</organism>
<feature type="active site" description="Tele-AMP-histidine intermediate" evidence="2">
    <location>
        <position position="73"/>
    </location>
</feature>
<dbReference type="PANTHER" id="PTHR42997">
    <property type="entry name" value="HIT FAMILY HYDROLASE"/>
    <property type="match status" value="1"/>
</dbReference>
<dbReference type="Gene3D" id="3.30.428.10">
    <property type="entry name" value="HIT-like"/>
    <property type="match status" value="1"/>
</dbReference>
<evidence type="ECO:0000259" key="5">
    <source>
        <dbReference type="PROSITE" id="PS51084"/>
    </source>
</evidence>
<dbReference type="AlphaFoldDB" id="A0A7I9VLB3"/>
<feature type="short sequence motif" description="Histidine triad motif" evidence="4">
    <location>
        <begin position="71"/>
        <end position="75"/>
    </location>
</feature>
<name>A0A7I9VLB3_9BACT</name>
<keyword evidence="1" id="KW-0547">Nucleotide-binding</keyword>
<evidence type="ECO:0000256" key="1">
    <source>
        <dbReference type="ARBA" id="ARBA00022741"/>
    </source>
</evidence>
<comment type="caution">
    <text evidence="6">The sequence shown here is derived from an EMBL/GenBank/DDBJ whole genome shotgun (WGS) entry which is preliminary data.</text>
</comment>
<dbReference type="EMBL" id="BJTG01000004">
    <property type="protein sequence ID" value="GEJ57202.1"/>
    <property type="molecule type" value="Genomic_DNA"/>
</dbReference>
<dbReference type="InterPro" id="IPR052908">
    <property type="entry name" value="AP-4-A_phosphorylase"/>
</dbReference>
<keyword evidence="7" id="KW-1185">Reference proteome</keyword>
<dbReference type="GO" id="GO:0000166">
    <property type="term" value="F:nucleotide binding"/>
    <property type="evidence" value="ECO:0007669"/>
    <property type="project" value="UniProtKB-KW"/>
</dbReference>
<dbReference type="Pfam" id="PF01230">
    <property type="entry name" value="HIT"/>
    <property type="match status" value="1"/>
</dbReference>
<dbReference type="InterPro" id="IPR039383">
    <property type="entry name" value="FHIT"/>
</dbReference>
<evidence type="ECO:0000256" key="2">
    <source>
        <dbReference type="PIRSR" id="PIRSR639383-1"/>
    </source>
</evidence>
<dbReference type="InterPro" id="IPR036265">
    <property type="entry name" value="HIT-like_sf"/>
</dbReference>
<gene>
    <name evidence="6" type="ORF">AMYX_19430</name>
</gene>